<evidence type="ECO:0000313" key="12">
    <source>
        <dbReference type="Proteomes" id="UP000470018"/>
    </source>
</evidence>
<dbReference type="Proteomes" id="UP000439424">
    <property type="component" value="Unassembled WGS sequence"/>
</dbReference>
<evidence type="ECO:0000313" key="6">
    <source>
        <dbReference type="EMBL" id="RTQ69572.1"/>
    </source>
</evidence>
<evidence type="ECO:0000313" key="5">
    <source>
        <dbReference type="EMBL" id="OTM82589.1"/>
    </source>
</evidence>
<evidence type="ECO:0000313" key="7">
    <source>
        <dbReference type="Proteomes" id="UP000051322"/>
    </source>
</evidence>
<dbReference type="Proteomes" id="UP000051322">
    <property type="component" value="Unassembled WGS sequence"/>
</dbReference>
<dbReference type="EMBL" id="RXLU01000128">
    <property type="protein sequence ID" value="RTQ69572.1"/>
    <property type="molecule type" value="Genomic_DNA"/>
</dbReference>
<comment type="caution">
    <text evidence="3">The sequence shown here is derived from an EMBL/GenBank/DDBJ whole genome shotgun (WGS) entry which is preliminary data.</text>
</comment>
<dbReference type="AlphaFoldDB" id="A0A077GM40"/>
<dbReference type="RefSeq" id="WP_000529848.1">
    <property type="nucleotide sequence ID" value="NZ_AP023077.1"/>
</dbReference>
<evidence type="ECO:0000313" key="11">
    <source>
        <dbReference type="Proteomes" id="UP000439424"/>
    </source>
</evidence>
<evidence type="ECO:0000313" key="2">
    <source>
        <dbReference type="EMBL" id="KZA11396.1"/>
    </source>
</evidence>
<dbReference type="KEGG" id="abaa:IX88_15075"/>
<sequence>MGQIVKIEASILEKIVAVAERIAQSKEERRVGREEFAHMLNIEPETLDARIREGRYQRPYKDGRKSFWLLSYVQSVVTDTKESGKVATY</sequence>
<dbReference type="EMBL" id="LLFE01000055">
    <property type="protein sequence ID" value="KQD19330.1"/>
    <property type="molecule type" value="Genomic_DNA"/>
</dbReference>
<reference evidence="4 12" key="6">
    <citation type="submission" date="2020-02" db="EMBL/GenBank/DDBJ databases">
        <title>Whole genome shot-gun sequencing of clinical Carbapenem resistant A. baumannii.</title>
        <authorList>
            <person name="Veeraraghavan B."/>
            <person name="Mathur P."/>
            <person name="Vijayakumar S."/>
            <person name="Vasudevan K."/>
            <person name="Lincy M."/>
            <person name="Kirubananthan A."/>
        </authorList>
    </citation>
    <scope>NUCLEOTIDE SEQUENCE [LARGE SCALE GENOMIC DNA]</scope>
    <source>
        <strain evidence="4 12">SP816</strain>
    </source>
</reference>
<dbReference type="Proteomes" id="UP000470018">
    <property type="component" value="Unassembled WGS sequence"/>
</dbReference>
<evidence type="ECO:0000313" key="8">
    <source>
        <dbReference type="Proteomes" id="UP000076296"/>
    </source>
</evidence>
<dbReference type="EMBL" id="NGEL01000155">
    <property type="protein sequence ID" value="OTM82589.1"/>
    <property type="molecule type" value="Genomic_DNA"/>
</dbReference>
<dbReference type="KEGG" id="abau:IX87_08520"/>
<evidence type="ECO:0000313" key="4">
    <source>
        <dbReference type="EMBL" id="NDW41933.1"/>
    </source>
</evidence>
<name>A0A077GM40_ACIBA</name>
<proteinExistence type="predicted"/>
<reference evidence="1 7" key="1">
    <citation type="submission" date="2015-10" db="EMBL/GenBank/DDBJ databases">
        <title>The utility of whole genome sequencing in characterizing Acinetobacter epidemiology and analyzing hospital outbreaks.</title>
        <authorList>
            <person name="Ozer E.A."/>
            <person name="Fitzpatrick M.A."/>
            <person name="Hauser A.R."/>
        </authorList>
    </citation>
    <scope>NUCLEOTIDE SEQUENCE [LARGE SCALE GENOMIC DNA]</scope>
    <source>
        <strain evidence="1 7">ABBL059</strain>
    </source>
</reference>
<dbReference type="EMBL" id="WPIP01000503">
    <property type="protein sequence ID" value="MVM94147.1"/>
    <property type="molecule type" value="Genomic_DNA"/>
</dbReference>
<evidence type="ECO:0000313" key="1">
    <source>
        <dbReference type="EMBL" id="KQD19330.1"/>
    </source>
</evidence>
<gene>
    <name evidence="1" type="ORF">APD06_16020</name>
    <name evidence="5" type="ORF">B9X95_15330</name>
    <name evidence="6" type="ORF">EJ062_17710</name>
    <name evidence="4" type="ORF">G3N53_12715</name>
    <name evidence="3" type="ORF">GNY86_21690</name>
    <name evidence="2" type="ORF">LV35_03795</name>
</gene>
<organism evidence="3 11">
    <name type="scientific">Acinetobacter baumannii</name>
    <dbReference type="NCBI Taxonomy" id="470"/>
    <lineage>
        <taxon>Bacteria</taxon>
        <taxon>Pseudomonadati</taxon>
        <taxon>Pseudomonadota</taxon>
        <taxon>Gammaproteobacteria</taxon>
        <taxon>Moraxellales</taxon>
        <taxon>Moraxellaceae</taxon>
        <taxon>Acinetobacter</taxon>
        <taxon>Acinetobacter calcoaceticus/baumannii complex</taxon>
    </lineage>
</organism>
<dbReference type="Proteomes" id="UP000076296">
    <property type="component" value="Unassembled WGS sequence"/>
</dbReference>
<dbReference type="KEGG" id="abk:LX00_12985"/>
<dbReference type="eggNOG" id="ENOG5031RWP">
    <property type="taxonomic scope" value="Bacteria"/>
</dbReference>
<reference evidence="5 9" key="3">
    <citation type="submission" date="2017-05" db="EMBL/GenBank/DDBJ databases">
        <authorList>
            <person name="Song R."/>
            <person name="Chenine A.L."/>
            <person name="Ruprecht R.M."/>
        </authorList>
    </citation>
    <scope>NUCLEOTIDE SEQUENCE [LARGE SCALE GENOMIC DNA]</scope>
    <source>
        <strain evidence="5 9">PR350</strain>
    </source>
</reference>
<dbReference type="EMBL" id="LRDT01000051">
    <property type="protein sequence ID" value="KZA11396.1"/>
    <property type="molecule type" value="Genomic_DNA"/>
</dbReference>
<evidence type="ECO:0000313" key="9">
    <source>
        <dbReference type="Proteomes" id="UP000194699"/>
    </source>
</evidence>
<dbReference type="EMBL" id="JAAGTY010000012">
    <property type="protein sequence ID" value="NDW41933.1"/>
    <property type="molecule type" value="Genomic_DNA"/>
</dbReference>
<reference evidence="3 11" key="5">
    <citation type="submission" date="2019-11" db="EMBL/GenBank/DDBJ databases">
        <title>Multidrug-resistant Acinetobacter baumannii moving toward extensively drug-resistant over fifteen years in South of Brazil.</title>
        <authorList>
            <person name="Fedrigo N.H."/>
            <person name="Cerdeira L."/>
            <person name="Fuga B."/>
            <person name="Marini P.V.B."/>
            <person name="Shinohara D.R."/>
            <person name="Carrara-Marroni F.E."/>
            <person name="Lincopan N."/>
            <person name="Tognim M.C.B."/>
        </authorList>
    </citation>
    <scope>NUCLEOTIDE SEQUENCE [LARGE SCALE GENOMIC DNA]</scope>
    <source>
        <strain evidence="3 11">Ac576</strain>
    </source>
</reference>
<evidence type="ECO:0008006" key="13">
    <source>
        <dbReference type="Google" id="ProtNLM"/>
    </source>
</evidence>
<reference evidence="6 10" key="4">
    <citation type="submission" date="2018-12" db="EMBL/GenBank/DDBJ databases">
        <title>Draft Genome Sequences Human Pathogenic Acinetobacter baumannii Strains.</title>
        <authorList>
            <person name="Madhi M."/>
            <person name="Ronco T."/>
            <person name="Olsen R.H."/>
            <person name="Hassani A."/>
        </authorList>
    </citation>
    <scope>NUCLEOTIDE SEQUENCE [LARGE SCALE GENOMIC DNA]</scope>
    <source>
        <strain evidence="6 10">AB3</strain>
    </source>
</reference>
<dbReference type="Proteomes" id="UP000194699">
    <property type="component" value="Unassembled WGS sequence"/>
</dbReference>
<reference evidence="2 8" key="2">
    <citation type="submission" date="2016-01" db="EMBL/GenBank/DDBJ databases">
        <title>Draft sequences of Acinetobacter baumannii isolates from wounded military personnel.</title>
        <authorList>
            <person name="Arivett B.A."/>
            <person name="Fiester S.E."/>
            <person name="Ream D.C."/>
            <person name="Actis L.A."/>
        </authorList>
    </citation>
    <scope>NUCLEOTIDE SEQUENCE [LARGE SCALE GENOMIC DNA]</scope>
    <source>
        <strain evidence="2 8">AB2828</strain>
    </source>
</reference>
<dbReference type="Proteomes" id="UP000268239">
    <property type="component" value="Unassembled WGS sequence"/>
</dbReference>
<evidence type="ECO:0000313" key="3">
    <source>
        <dbReference type="EMBL" id="MVM94147.1"/>
    </source>
</evidence>
<protein>
    <recommendedName>
        <fullName evidence="13">DNA-binding protein</fullName>
    </recommendedName>
</protein>
<evidence type="ECO:0000313" key="10">
    <source>
        <dbReference type="Proteomes" id="UP000268239"/>
    </source>
</evidence>
<accession>A0A077GM40</accession>